<keyword evidence="2" id="KW-1185">Reference proteome</keyword>
<name>A0ABW6Z7Z9_9ACTN</name>
<evidence type="ECO:0000313" key="1">
    <source>
        <dbReference type="EMBL" id="MFF9887284.1"/>
    </source>
</evidence>
<reference evidence="1 2" key="1">
    <citation type="submission" date="2024-10" db="EMBL/GenBank/DDBJ databases">
        <title>The Natural Products Discovery Center: Release of the First 8490 Sequenced Strains for Exploring Actinobacteria Biosynthetic Diversity.</title>
        <authorList>
            <person name="Kalkreuter E."/>
            <person name="Kautsar S.A."/>
            <person name="Yang D."/>
            <person name="Bader C.D."/>
            <person name="Teijaro C.N."/>
            <person name="Fluegel L."/>
            <person name="Davis C.M."/>
            <person name="Simpson J.R."/>
            <person name="Lauterbach L."/>
            <person name="Steele A.D."/>
            <person name="Gui C."/>
            <person name="Meng S."/>
            <person name="Li G."/>
            <person name="Viehrig K."/>
            <person name="Ye F."/>
            <person name="Su P."/>
            <person name="Kiefer A.F."/>
            <person name="Nichols A."/>
            <person name="Cepeda A.J."/>
            <person name="Yan W."/>
            <person name="Fan B."/>
            <person name="Jiang Y."/>
            <person name="Adhikari A."/>
            <person name="Zheng C.-J."/>
            <person name="Schuster L."/>
            <person name="Cowan T.M."/>
            <person name="Smanski M.J."/>
            <person name="Chevrette M.G."/>
            <person name="De Carvalho L.P.S."/>
            <person name="Shen B."/>
        </authorList>
    </citation>
    <scope>NUCLEOTIDE SEQUENCE [LARGE SCALE GENOMIC DNA]</scope>
    <source>
        <strain evidence="1 2">NPDC013366</strain>
    </source>
</reference>
<organism evidence="1 2">
    <name type="scientific">Streptomyces eurythermus</name>
    <dbReference type="NCBI Taxonomy" id="42237"/>
    <lineage>
        <taxon>Bacteria</taxon>
        <taxon>Bacillati</taxon>
        <taxon>Actinomycetota</taxon>
        <taxon>Actinomycetes</taxon>
        <taxon>Kitasatosporales</taxon>
        <taxon>Streptomycetaceae</taxon>
        <taxon>Streptomyces</taxon>
    </lineage>
</organism>
<accession>A0ABW6Z7Z9</accession>
<evidence type="ECO:0008006" key="3">
    <source>
        <dbReference type="Google" id="ProtNLM"/>
    </source>
</evidence>
<dbReference type="Proteomes" id="UP001603418">
    <property type="component" value="Unassembled WGS sequence"/>
</dbReference>
<evidence type="ECO:0000313" key="2">
    <source>
        <dbReference type="Proteomes" id="UP001603418"/>
    </source>
</evidence>
<gene>
    <name evidence="1" type="ORF">ACF1HC_37820</name>
</gene>
<comment type="caution">
    <text evidence="1">The sequence shown here is derived from an EMBL/GenBank/DDBJ whole genome shotgun (WGS) entry which is preliminary data.</text>
</comment>
<protein>
    <recommendedName>
        <fullName evidence="3">Acyl-CoA dehydrogenase</fullName>
    </recommendedName>
</protein>
<dbReference type="RefSeq" id="WP_051816028.1">
    <property type="nucleotide sequence ID" value="NZ_JBEYZS010000122.1"/>
</dbReference>
<proteinExistence type="predicted"/>
<sequence length="202" mass="21037">MTTTDATLPAPVLGWLEAFAGELDDCHEQAAPGGTVSSPAGWTIASAQRLPAGTPVPGTSGTLAAVRDAPPAGDTVAQVFCDALVRLHWRLLRDVLDGAVSRLDGRTSEGAPLLGRQLVRGTIADVALALSETRDLLDLPRPTAGRRRRIHRDLVAAGRTALGLYGASSFAAEGPGRLLYAAELLGNTYLHTGEPEEGAGRE</sequence>
<dbReference type="EMBL" id="JBICBM010000027">
    <property type="protein sequence ID" value="MFF9887284.1"/>
    <property type="molecule type" value="Genomic_DNA"/>
</dbReference>